<evidence type="ECO:0000313" key="2">
    <source>
        <dbReference type="EMBL" id="EFM8156703.1"/>
    </source>
</evidence>
<gene>
    <name evidence="2" type="ORF">A5U30_004421</name>
</gene>
<dbReference type="Proteomes" id="UP000555763">
    <property type="component" value="Unassembled WGS sequence"/>
</dbReference>
<reference evidence="2 3" key="1">
    <citation type="submission" date="2020-02" db="EMBL/GenBank/DDBJ databases">
        <authorList>
            <consortium name="PulseNet: The National Subtyping Network for Foodborne Disease Surveillance"/>
            <person name="Tarr C.L."/>
            <person name="Trees E."/>
            <person name="Katz L.S."/>
            <person name="Carleton-Romer H.A."/>
            <person name="Stroika S."/>
            <person name="Kucerova Z."/>
            <person name="Roache K.F."/>
            <person name="Sabol A.L."/>
            <person name="Besser J."/>
            <person name="Gerner-Smidt P."/>
        </authorList>
    </citation>
    <scope>NUCLEOTIDE SEQUENCE [LARGE SCALE GENOMIC DNA]</scope>
    <source>
        <strain evidence="2 3">PNUSAE002719</strain>
    </source>
</reference>
<sequence>MKPAGTLFLIVFCMVAIAIAFRQTWRLGQESARNEALHETIRSNSATLESIRAISRNTHALIAGLKMAEQHRNQEGEVRREHIRNAIRSDRCADTPVPAAVADSLQKRTIRLSPELVRSSTGESHHSHNAPTADGASDMGENRSME</sequence>
<protein>
    <recommendedName>
        <fullName evidence="4">DUF2570 domain-containing protein</fullName>
    </recommendedName>
</protein>
<name>A0A828P9Y5_ECOLX</name>
<comment type="caution">
    <text evidence="2">The sequence shown here is derived from an EMBL/GenBank/DDBJ whole genome shotgun (WGS) entry which is preliminary data.</text>
</comment>
<evidence type="ECO:0008006" key="4">
    <source>
        <dbReference type="Google" id="ProtNLM"/>
    </source>
</evidence>
<dbReference type="EMBL" id="AATLZG010000037">
    <property type="protein sequence ID" value="EFM8156703.1"/>
    <property type="molecule type" value="Genomic_DNA"/>
</dbReference>
<evidence type="ECO:0000256" key="1">
    <source>
        <dbReference type="SAM" id="MobiDB-lite"/>
    </source>
</evidence>
<evidence type="ECO:0000313" key="3">
    <source>
        <dbReference type="Proteomes" id="UP000555763"/>
    </source>
</evidence>
<feature type="region of interest" description="Disordered" evidence="1">
    <location>
        <begin position="116"/>
        <end position="146"/>
    </location>
</feature>
<organism evidence="2 3">
    <name type="scientific">Escherichia coli</name>
    <dbReference type="NCBI Taxonomy" id="562"/>
    <lineage>
        <taxon>Bacteria</taxon>
        <taxon>Pseudomonadati</taxon>
        <taxon>Pseudomonadota</taxon>
        <taxon>Gammaproteobacteria</taxon>
        <taxon>Enterobacterales</taxon>
        <taxon>Enterobacteriaceae</taxon>
        <taxon>Escherichia</taxon>
    </lineage>
</organism>
<accession>A0A828P9Y5</accession>
<dbReference type="AlphaFoldDB" id="A0A828P9Y5"/>
<proteinExistence type="predicted"/>